<comment type="similarity">
    <text evidence="1">Belongs to the PPR family. P subfamily.</text>
</comment>
<dbReference type="Pfam" id="PF13041">
    <property type="entry name" value="PPR_2"/>
    <property type="match status" value="1"/>
</dbReference>
<comment type="caution">
    <text evidence="4">The sequence shown here is derived from an EMBL/GenBank/DDBJ whole genome shotgun (WGS) entry which is preliminary data.</text>
</comment>
<keyword evidence="2" id="KW-0677">Repeat</keyword>
<evidence type="ECO:0000256" key="2">
    <source>
        <dbReference type="ARBA" id="ARBA00022737"/>
    </source>
</evidence>
<dbReference type="Gene3D" id="1.25.40.10">
    <property type="entry name" value="Tetratricopeptide repeat domain"/>
    <property type="match status" value="1"/>
</dbReference>
<sequence length="157" mass="17542">TFTTAMAFTRYAKFTSIIPLPFSTSLPLPAFNNFSAFHSHATVDDAVASFITLLNKPHLPSLIQFNNILGSLVQLKQYPTAVSLFAQMDFRAITPDLCTLNILINCFCHLGLMDSAFSALTKIIKFGHQFDVITLTTLMKGFCMDNKVREALEFHDK</sequence>
<feature type="repeat" description="PPR" evidence="3">
    <location>
        <begin position="131"/>
        <end position="157"/>
    </location>
</feature>
<evidence type="ECO:0000256" key="1">
    <source>
        <dbReference type="ARBA" id="ARBA00007626"/>
    </source>
</evidence>
<dbReference type="PANTHER" id="PTHR47941">
    <property type="entry name" value="PENTATRICOPEPTIDE REPEAT-CONTAINING PROTEIN 3, MITOCHONDRIAL"/>
    <property type="match status" value="1"/>
</dbReference>
<feature type="repeat" description="PPR" evidence="3">
    <location>
        <begin position="96"/>
        <end position="130"/>
    </location>
</feature>
<reference evidence="4 5" key="1">
    <citation type="journal article" date="2023" name="Plants (Basel)">
        <title>Bridging the Gap: Combining Genomics and Transcriptomics Approaches to Understand Stylosanthes scabra, an Orphan Legume from the Brazilian Caatinga.</title>
        <authorList>
            <person name="Ferreira-Neto J.R.C."/>
            <person name="da Silva M.D."/>
            <person name="Binneck E."/>
            <person name="de Melo N.F."/>
            <person name="da Silva R.H."/>
            <person name="de Melo A.L.T.M."/>
            <person name="Pandolfi V."/>
            <person name="Bustamante F.O."/>
            <person name="Brasileiro-Vidal A.C."/>
            <person name="Benko-Iseppon A.M."/>
        </authorList>
    </citation>
    <scope>NUCLEOTIDE SEQUENCE [LARGE SCALE GENOMIC DNA]</scope>
    <source>
        <tissue evidence="4">Leaves</tissue>
    </source>
</reference>
<evidence type="ECO:0000313" key="5">
    <source>
        <dbReference type="Proteomes" id="UP001341840"/>
    </source>
</evidence>
<feature type="non-terminal residue" evidence="4">
    <location>
        <position position="1"/>
    </location>
</feature>
<gene>
    <name evidence="4" type="ORF">PIB30_114217</name>
</gene>
<dbReference type="InterPro" id="IPR011990">
    <property type="entry name" value="TPR-like_helical_dom_sf"/>
</dbReference>
<evidence type="ECO:0000256" key="3">
    <source>
        <dbReference type="PROSITE-ProRule" id="PRU00708"/>
    </source>
</evidence>
<feature type="non-terminal residue" evidence="4">
    <location>
        <position position="157"/>
    </location>
</feature>
<proteinExistence type="inferred from homology"/>
<keyword evidence="5" id="KW-1185">Reference proteome</keyword>
<dbReference type="NCBIfam" id="TIGR00756">
    <property type="entry name" value="PPR"/>
    <property type="match status" value="1"/>
</dbReference>
<dbReference type="EMBL" id="JASCZI010282046">
    <property type="protein sequence ID" value="MED6227505.1"/>
    <property type="molecule type" value="Genomic_DNA"/>
</dbReference>
<evidence type="ECO:0008006" key="6">
    <source>
        <dbReference type="Google" id="ProtNLM"/>
    </source>
</evidence>
<dbReference type="PROSITE" id="PS51375">
    <property type="entry name" value="PPR"/>
    <property type="match status" value="2"/>
</dbReference>
<organism evidence="4 5">
    <name type="scientific">Stylosanthes scabra</name>
    <dbReference type="NCBI Taxonomy" id="79078"/>
    <lineage>
        <taxon>Eukaryota</taxon>
        <taxon>Viridiplantae</taxon>
        <taxon>Streptophyta</taxon>
        <taxon>Embryophyta</taxon>
        <taxon>Tracheophyta</taxon>
        <taxon>Spermatophyta</taxon>
        <taxon>Magnoliopsida</taxon>
        <taxon>eudicotyledons</taxon>
        <taxon>Gunneridae</taxon>
        <taxon>Pentapetalae</taxon>
        <taxon>rosids</taxon>
        <taxon>fabids</taxon>
        <taxon>Fabales</taxon>
        <taxon>Fabaceae</taxon>
        <taxon>Papilionoideae</taxon>
        <taxon>50 kb inversion clade</taxon>
        <taxon>dalbergioids sensu lato</taxon>
        <taxon>Dalbergieae</taxon>
        <taxon>Pterocarpus clade</taxon>
        <taxon>Stylosanthes</taxon>
    </lineage>
</organism>
<dbReference type="InterPro" id="IPR002885">
    <property type="entry name" value="PPR_rpt"/>
</dbReference>
<evidence type="ECO:0000313" key="4">
    <source>
        <dbReference type="EMBL" id="MED6227505.1"/>
    </source>
</evidence>
<name>A0ABU7A017_9FABA</name>
<accession>A0ABU7A017</accession>
<dbReference type="Proteomes" id="UP001341840">
    <property type="component" value="Unassembled WGS sequence"/>
</dbReference>
<protein>
    <recommendedName>
        <fullName evidence="6">Pentatricopeptide repeat-containing protein</fullName>
    </recommendedName>
</protein>